<dbReference type="GO" id="GO:0046677">
    <property type="term" value="P:response to antibiotic"/>
    <property type="evidence" value="ECO:0007669"/>
    <property type="project" value="UniProtKB-KW"/>
</dbReference>
<dbReference type="RefSeq" id="WP_025385073.1">
    <property type="nucleotide sequence ID" value="NZ_LCUA01000031.1"/>
</dbReference>
<evidence type="ECO:0000313" key="10">
    <source>
        <dbReference type="Proteomes" id="UP000054858"/>
    </source>
</evidence>
<protein>
    <recommendedName>
        <fullName evidence="3">Chloramphenicol acetyltransferase</fullName>
        <ecNumber evidence="2">2.3.1.28</ecNumber>
    </recommendedName>
</protein>
<comment type="similarity">
    <text evidence="1">Belongs to the transferase hexapeptide repeat family.</text>
</comment>
<evidence type="ECO:0000256" key="2">
    <source>
        <dbReference type="ARBA" id="ARBA00013235"/>
    </source>
</evidence>
<name>A0A0W0XJL4_9GAMM</name>
<evidence type="ECO:0000256" key="6">
    <source>
        <dbReference type="ARBA" id="ARBA00023251"/>
    </source>
</evidence>
<dbReference type="InterPro" id="IPR018357">
    <property type="entry name" value="Hexapep_transf_CS"/>
</dbReference>
<gene>
    <name evidence="9" type="ORF">Loak_0028</name>
</gene>
<comment type="caution">
    <text evidence="9">The sequence shown here is derived from an EMBL/GenBank/DDBJ whole genome shotgun (WGS) entry which is preliminary data.</text>
</comment>
<dbReference type="InterPro" id="IPR001451">
    <property type="entry name" value="Hexapep"/>
</dbReference>
<dbReference type="EC" id="2.3.1.28" evidence="2"/>
<dbReference type="AlphaFoldDB" id="A0A0W0XJL4"/>
<dbReference type="PROSITE" id="PS00101">
    <property type="entry name" value="HEXAPEP_TRANSFERASES"/>
    <property type="match status" value="1"/>
</dbReference>
<dbReference type="CDD" id="cd03349">
    <property type="entry name" value="LbH_XAT"/>
    <property type="match status" value="1"/>
</dbReference>
<sequence>MTKKHWSKIELLHQSVKNPNIHIKGTHSYYSNAWTDNFEESVVRYLYGDEYSLNHWEPRWKIDQLYIGDYVCIAAEAVIMLGGNNNHRVDWFSLYPFKNNYIESYESRGDTVIGDGVWIGMRAMIMPGIQIGEGAVIAANAIVTKDVEPYTIIAGNPAKIVKKRFDNETIKRLLALNIYEWSDEKINEMKAYLCSSDIDKLEAMANRYKTDIN</sequence>
<dbReference type="PANTHER" id="PTHR43300:SF12">
    <property type="entry name" value="CHLORAMPHENICOL ACETYLTRANSFERASE"/>
    <property type="match status" value="1"/>
</dbReference>
<dbReference type="PANTHER" id="PTHR43300">
    <property type="entry name" value="ACETYLTRANSFERASE"/>
    <property type="match status" value="1"/>
</dbReference>
<evidence type="ECO:0000256" key="5">
    <source>
        <dbReference type="ARBA" id="ARBA00022737"/>
    </source>
</evidence>
<evidence type="ECO:0000256" key="7">
    <source>
        <dbReference type="ARBA" id="ARBA00023315"/>
    </source>
</evidence>
<evidence type="ECO:0000256" key="4">
    <source>
        <dbReference type="ARBA" id="ARBA00022679"/>
    </source>
</evidence>
<dbReference type="Proteomes" id="UP000054858">
    <property type="component" value="Unassembled WGS sequence"/>
</dbReference>
<proteinExistence type="inferred from homology"/>
<dbReference type="EMBL" id="LNYP01000001">
    <property type="protein sequence ID" value="KTD44778.1"/>
    <property type="molecule type" value="Genomic_DNA"/>
</dbReference>
<accession>A0A0W0XJL4</accession>
<dbReference type="Pfam" id="PF00132">
    <property type="entry name" value="Hexapep"/>
    <property type="match status" value="1"/>
</dbReference>
<keyword evidence="6" id="KW-0046">Antibiotic resistance</keyword>
<dbReference type="GO" id="GO:0008811">
    <property type="term" value="F:chloramphenicol O-acetyltransferase activity"/>
    <property type="evidence" value="ECO:0007669"/>
    <property type="project" value="UniProtKB-EC"/>
</dbReference>
<reference evidence="9 10" key="1">
    <citation type="submission" date="2015-11" db="EMBL/GenBank/DDBJ databases">
        <title>Genomic analysis of 38 Legionella species identifies large and diverse effector repertoires.</title>
        <authorList>
            <person name="Burstein D."/>
            <person name="Amaro F."/>
            <person name="Zusman T."/>
            <person name="Lifshitz Z."/>
            <person name="Cohen O."/>
            <person name="Gilbert J.A."/>
            <person name="Pupko T."/>
            <person name="Shuman H.A."/>
            <person name="Segal G."/>
        </authorList>
    </citation>
    <scope>NUCLEOTIDE SEQUENCE [LARGE SCALE GENOMIC DNA]</scope>
    <source>
        <strain evidence="9 10">Oak Ridge-10</strain>
    </source>
</reference>
<comment type="catalytic activity">
    <reaction evidence="8">
        <text>chloramphenicol + acetyl-CoA = chloramphenicol 3-acetate + CoA</text>
        <dbReference type="Rhea" id="RHEA:18421"/>
        <dbReference type="ChEBI" id="CHEBI:16730"/>
        <dbReference type="ChEBI" id="CHEBI:17698"/>
        <dbReference type="ChEBI" id="CHEBI:57287"/>
        <dbReference type="ChEBI" id="CHEBI:57288"/>
        <dbReference type="EC" id="2.3.1.28"/>
    </reaction>
</comment>
<dbReference type="InterPro" id="IPR050179">
    <property type="entry name" value="Trans_hexapeptide_repeat"/>
</dbReference>
<dbReference type="PATRIC" id="fig|29423.5.peg.29"/>
<evidence type="ECO:0000256" key="3">
    <source>
        <dbReference type="ARBA" id="ARBA00020291"/>
    </source>
</evidence>
<keyword evidence="7" id="KW-0012">Acyltransferase</keyword>
<evidence type="ECO:0000256" key="8">
    <source>
        <dbReference type="ARBA" id="ARBA00047633"/>
    </source>
</evidence>
<evidence type="ECO:0000256" key="1">
    <source>
        <dbReference type="ARBA" id="ARBA00007274"/>
    </source>
</evidence>
<dbReference type="SUPFAM" id="SSF51161">
    <property type="entry name" value="Trimeric LpxA-like enzymes"/>
    <property type="match status" value="1"/>
</dbReference>
<keyword evidence="4 9" id="KW-0808">Transferase</keyword>
<dbReference type="InterPro" id="IPR011004">
    <property type="entry name" value="Trimer_LpxA-like_sf"/>
</dbReference>
<evidence type="ECO:0000313" key="9">
    <source>
        <dbReference type="EMBL" id="KTD44778.1"/>
    </source>
</evidence>
<organism evidence="9 10">
    <name type="scientific">Legionella oakridgensis</name>
    <dbReference type="NCBI Taxonomy" id="29423"/>
    <lineage>
        <taxon>Bacteria</taxon>
        <taxon>Pseudomonadati</taxon>
        <taxon>Pseudomonadota</taxon>
        <taxon>Gammaproteobacteria</taxon>
        <taxon>Legionellales</taxon>
        <taxon>Legionellaceae</taxon>
        <taxon>Legionella</taxon>
    </lineage>
</organism>
<dbReference type="Gene3D" id="2.160.10.10">
    <property type="entry name" value="Hexapeptide repeat proteins"/>
    <property type="match status" value="1"/>
</dbReference>
<keyword evidence="5" id="KW-0677">Repeat</keyword>